<dbReference type="SUPFAM" id="SSF52499">
    <property type="entry name" value="Isochorismatase-like hydrolases"/>
    <property type="match status" value="1"/>
</dbReference>
<dbReference type="PANTHER" id="PTHR43540:SF6">
    <property type="entry name" value="ISOCHORISMATASE-LIKE DOMAIN-CONTAINING PROTEIN"/>
    <property type="match status" value="1"/>
</dbReference>
<evidence type="ECO:0000313" key="4">
    <source>
        <dbReference type="Proteomes" id="UP001595767"/>
    </source>
</evidence>
<dbReference type="InterPro" id="IPR036380">
    <property type="entry name" value="Isochorismatase-like_sf"/>
</dbReference>
<dbReference type="GO" id="GO:0016787">
    <property type="term" value="F:hydrolase activity"/>
    <property type="evidence" value="ECO:0007669"/>
    <property type="project" value="UniProtKB-KW"/>
</dbReference>
<dbReference type="Gene3D" id="3.40.50.850">
    <property type="entry name" value="Isochorismatase-like"/>
    <property type="match status" value="1"/>
</dbReference>
<dbReference type="RefSeq" id="WP_378547006.1">
    <property type="nucleotide sequence ID" value="NZ_JBHSBA010000003.1"/>
</dbReference>
<keyword evidence="1 3" id="KW-0378">Hydrolase</keyword>
<evidence type="ECO:0000313" key="3">
    <source>
        <dbReference type="EMBL" id="MFC4124619.1"/>
    </source>
</evidence>
<gene>
    <name evidence="3" type="ORF">ACFOW8_06750</name>
</gene>
<dbReference type="PANTHER" id="PTHR43540">
    <property type="entry name" value="PEROXYUREIDOACRYLATE/UREIDOACRYLATE AMIDOHYDROLASE-RELATED"/>
    <property type="match status" value="1"/>
</dbReference>
<reference evidence="4" key="1">
    <citation type="journal article" date="2019" name="Int. J. Syst. Evol. Microbiol.">
        <title>The Global Catalogue of Microorganisms (GCM) 10K type strain sequencing project: providing services to taxonomists for standard genome sequencing and annotation.</title>
        <authorList>
            <consortium name="The Broad Institute Genomics Platform"/>
            <consortium name="The Broad Institute Genome Sequencing Center for Infectious Disease"/>
            <person name="Wu L."/>
            <person name="Ma J."/>
        </authorList>
    </citation>
    <scope>NUCLEOTIDE SEQUENCE [LARGE SCALE GENOMIC DNA]</scope>
    <source>
        <strain evidence="4">CGMCC 4.7204</strain>
    </source>
</reference>
<organism evidence="3 4">
    <name type="scientific">Nocardia rhizosphaerae</name>
    <dbReference type="NCBI Taxonomy" id="1691571"/>
    <lineage>
        <taxon>Bacteria</taxon>
        <taxon>Bacillati</taxon>
        <taxon>Actinomycetota</taxon>
        <taxon>Actinomycetes</taxon>
        <taxon>Mycobacteriales</taxon>
        <taxon>Nocardiaceae</taxon>
        <taxon>Nocardia</taxon>
    </lineage>
</organism>
<dbReference type="Pfam" id="PF00857">
    <property type="entry name" value="Isochorismatase"/>
    <property type="match status" value="1"/>
</dbReference>
<evidence type="ECO:0000259" key="2">
    <source>
        <dbReference type="Pfam" id="PF00857"/>
    </source>
</evidence>
<name>A0ABV8L2W1_9NOCA</name>
<accession>A0ABV8L2W1</accession>
<dbReference type="InterPro" id="IPR050272">
    <property type="entry name" value="Isochorismatase-like_hydrls"/>
</dbReference>
<protein>
    <submittedName>
        <fullName evidence="3">Cysteine hydrolase family protein</fullName>
    </submittedName>
</protein>
<dbReference type="InterPro" id="IPR000868">
    <property type="entry name" value="Isochorismatase-like_dom"/>
</dbReference>
<keyword evidence="4" id="KW-1185">Reference proteome</keyword>
<dbReference type="EMBL" id="JBHSBA010000003">
    <property type="protein sequence ID" value="MFC4124619.1"/>
    <property type="molecule type" value="Genomic_DNA"/>
</dbReference>
<proteinExistence type="predicted"/>
<sequence>MRYGNGLDIPDSLDDLCAPDRMALIVYDMQVGVLGQLPDGQDVVDRVARLVDAARAAGYPVIFLRHFFPPRRLSGVYALRLLMSWQQAESVDDVQFILQRDTPAFELVPELVPRPDELVLDKMSMSAFEGTPLAALLRDMNIGAYAIAGVALEIGIAPTVTHSTDLGFVPVVISDACGGRDKEAIARAYDDFAFQGNALVTDVATITGLMTGNRGTG</sequence>
<evidence type="ECO:0000256" key="1">
    <source>
        <dbReference type="ARBA" id="ARBA00022801"/>
    </source>
</evidence>
<comment type="caution">
    <text evidence="3">The sequence shown here is derived from an EMBL/GenBank/DDBJ whole genome shotgun (WGS) entry which is preliminary data.</text>
</comment>
<dbReference type="Proteomes" id="UP001595767">
    <property type="component" value="Unassembled WGS sequence"/>
</dbReference>
<feature type="domain" description="Isochorismatase-like" evidence="2">
    <location>
        <begin position="23"/>
        <end position="203"/>
    </location>
</feature>
<dbReference type="CDD" id="cd00431">
    <property type="entry name" value="cysteine_hydrolases"/>
    <property type="match status" value="1"/>
</dbReference>